<reference evidence="1 2" key="1">
    <citation type="submission" date="2021-01" db="EMBL/GenBank/DDBJ databases">
        <title>Genomic Encyclopedia of Type Strains, Phase IV (KMG-IV): sequencing the most valuable type-strain genomes for metagenomic binning, comparative biology and taxonomic classification.</title>
        <authorList>
            <person name="Goeker M."/>
        </authorList>
    </citation>
    <scope>NUCLEOTIDE SEQUENCE [LARGE SCALE GENOMIC DNA]</scope>
    <source>
        <strain evidence="1 2">DSM 25890</strain>
    </source>
</reference>
<keyword evidence="2" id="KW-1185">Reference proteome</keyword>
<dbReference type="RefSeq" id="WP_279381055.1">
    <property type="nucleotide sequence ID" value="NZ_JAFBEE010000017.1"/>
</dbReference>
<comment type="caution">
    <text evidence="1">The sequence shown here is derived from an EMBL/GenBank/DDBJ whole genome shotgun (WGS) entry which is preliminary data.</text>
</comment>
<gene>
    <name evidence="1" type="ORF">JOC73_002329</name>
</gene>
<proteinExistence type="predicted"/>
<name>A0ABS2NS13_9FIRM</name>
<evidence type="ECO:0000313" key="2">
    <source>
        <dbReference type="Proteomes" id="UP001314796"/>
    </source>
</evidence>
<protein>
    <submittedName>
        <fullName evidence="1">Uncharacterized protein</fullName>
    </submittedName>
</protein>
<evidence type="ECO:0000313" key="1">
    <source>
        <dbReference type="EMBL" id="MBM7615755.1"/>
    </source>
</evidence>
<accession>A0ABS2NS13</accession>
<dbReference type="Proteomes" id="UP001314796">
    <property type="component" value="Unassembled WGS sequence"/>
</dbReference>
<sequence>MKFSNWTVVVWGFKNALFGGEGLGKNVVSVVSVVVFLVNF</sequence>
<dbReference type="EMBL" id="JAFBEE010000017">
    <property type="protein sequence ID" value="MBM7615755.1"/>
    <property type="molecule type" value="Genomic_DNA"/>
</dbReference>
<organism evidence="1 2">
    <name type="scientific">Alkaliphilus hydrothermalis</name>
    <dbReference type="NCBI Taxonomy" id="1482730"/>
    <lineage>
        <taxon>Bacteria</taxon>
        <taxon>Bacillati</taxon>
        <taxon>Bacillota</taxon>
        <taxon>Clostridia</taxon>
        <taxon>Peptostreptococcales</taxon>
        <taxon>Natronincolaceae</taxon>
        <taxon>Alkaliphilus</taxon>
    </lineage>
</organism>